<dbReference type="RefSeq" id="WP_016549536.1">
    <property type="nucleotide sequence ID" value="NZ_AKWZ02000010.1"/>
</dbReference>
<dbReference type="STRING" id="1193011.LEP1GSC058_3856"/>
<reference evidence="2" key="1">
    <citation type="submission" date="2013-04" db="EMBL/GenBank/DDBJ databases">
        <authorList>
            <person name="Harkins D.M."/>
            <person name="Durkin A.S."/>
            <person name="Selengut J.D."/>
            <person name="Sanka R."/>
            <person name="DePew J."/>
            <person name="Purushe J."/>
            <person name="Ahmed A."/>
            <person name="van der Linden H."/>
            <person name="Goris M.G.A."/>
            <person name="Hartskeerl R.A."/>
            <person name="Vinetz J.M."/>
            <person name="Sutton G.G."/>
            <person name="Nelson W.C."/>
            <person name="Fouts D.E."/>
        </authorList>
    </citation>
    <scope>NUCLEOTIDE SEQUENCE [LARGE SCALE GENOMIC DNA]</scope>
    <source>
        <strain evidence="2">BUT 6</strain>
    </source>
</reference>
<dbReference type="InterPro" id="IPR019734">
    <property type="entry name" value="TPR_rpt"/>
</dbReference>
<dbReference type="AlphaFoldDB" id="S3V9H8"/>
<dbReference type="Proteomes" id="UP000014540">
    <property type="component" value="Unassembled WGS sequence"/>
</dbReference>
<name>S3V9H8_9LEPT</name>
<proteinExistence type="predicted"/>
<dbReference type="PROSITE" id="PS50005">
    <property type="entry name" value="TPR"/>
    <property type="match status" value="1"/>
</dbReference>
<evidence type="ECO:0000313" key="3">
    <source>
        <dbReference type="Proteomes" id="UP000014540"/>
    </source>
</evidence>
<dbReference type="Gene3D" id="1.25.40.10">
    <property type="entry name" value="Tetratricopeptide repeat domain"/>
    <property type="match status" value="1"/>
</dbReference>
<accession>S3V9H8</accession>
<dbReference type="InterPro" id="IPR011990">
    <property type="entry name" value="TPR-like_helical_dom_sf"/>
</dbReference>
<dbReference type="OrthoDB" id="320143at2"/>
<gene>
    <name evidence="2" type="ORF">LEP1GSC058_3856</name>
</gene>
<evidence type="ECO:0000313" key="2">
    <source>
        <dbReference type="EMBL" id="EPG73045.1"/>
    </source>
</evidence>
<dbReference type="SMART" id="SM00028">
    <property type="entry name" value="TPR"/>
    <property type="match status" value="1"/>
</dbReference>
<dbReference type="NCBIfam" id="NF033161">
    <property type="entry name" value="lipo_LipL41"/>
    <property type="match status" value="1"/>
</dbReference>
<feature type="repeat" description="TPR" evidence="1">
    <location>
        <begin position="303"/>
        <end position="336"/>
    </location>
</feature>
<evidence type="ECO:0000256" key="1">
    <source>
        <dbReference type="PROSITE-ProRule" id="PRU00339"/>
    </source>
</evidence>
<dbReference type="SUPFAM" id="SSF81901">
    <property type="entry name" value="HCP-like"/>
    <property type="match status" value="1"/>
</dbReference>
<keyword evidence="1" id="KW-0802">TPR repeat</keyword>
<dbReference type="PROSITE" id="PS51257">
    <property type="entry name" value="PROKAR_LIPOPROTEIN"/>
    <property type="match status" value="1"/>
</dbReference>
<dbReference type="EMBL" id="AKWZ02000010">
    <property type="protein sequence ID" value="EPG73045.1"/>
    <property type="molecule type" value="Genomic_DNA"/>
</dbReference>
<comment type="caution">
    <text evidence="2">The sequence shown here is derived from an EMBL/GenBank/DDBJ whole genome shotgun (WGS) entry which is preliminary data.</text>
</comment>
<protein>
    <submittedName>
        <fullName evidence="2">Tetratricopeptide repeat protein</fullName>
    </submittedName>
</protein>
<keyword evidence="3" id="KW-1185">Reference proteome</keyword>
<sequence length="356" mass="38992">MRGILFGFLLGAILWLSCQRVSVEYPSFPQTKEGRELRHFLKGVRVVALAVESPSADVWGQDADISQAFIRIVPAKIFQAFSEDSYFKMVDLSKRTDIIDEASLSLTGITNGRSKLGELLGAEAILYISVGKPVYECSLEMRADYRAIGMLLLQAAANANSNKRRGHSPAPIRQNNDPVMKPTGVRKLLLPIEATLVRVDTGESKKAVISKPTTIYNGAGATSCPAMLESLSQALTEVIPEMEVRLAPKLETKSIRIFTDDDDQEIASYLSEGYEEIKGDTPSFNRAKLAWEKADAKSAGKSWAAKANLATYYFSQGDFEKAAELYESAVKLGSNKKSYLKDLSKIASSAAEAIEE</sequence>
<organism evidence="2 3">
    <name type="scientific">Leptospira fainei serovar Hurstbridge str. BUT 6</name>
    <dbReference type="NCBI Taxonomy" id="1193011"/>
    <lineage>
        <taxon>Bacteria</taxon>
        <taxon>Pseudomonadati</taxon>
        <taxon>Spirochaetota</taxon>
        <taxon>Spirochaetia</taxon>
        <taxon>Leptospirales</taxon>
        <taxon>Leptospiraceae</taxon>
        <taxon>Leptospira</taxon>
    </lineage>
</organism>